<evidence type="ECO:0000313" key="2">
    <source>
        <dbReference type="EMBL" id="RLJ35737.1"/>
    </source>
</evidence>
<reference evidence="1 3" key="1">
    <citation type="submission" date="2017-12" db="EMBL/GenBank/DDBJ databases">
        <title>Genomic Encyclopedia of Type Strains, Phase III (KMG-III): the genomes of soil and plant-associated and newly described type strains.</title>
        <authorList>
            <person name="Whitman W."/>
        </authorList>
    </citation>
    <scope>NUCLEOTIDE SEQUENCE [LARGE SCALE GENOMIC DNA]</scope>
    <source>
        <strain evidence="1 3">IP-10</strain>
    </source>
</reference>
<name>A0A497V0N6_9FLAO</name>
<gene>
    <name evidence="1" type="ORF">B0G92_0385</name>
    <name evidence="2" type="ORF">CLV50_1120</name>
</gene>
<organism evidence="2 4">
    <name type="scientific">Flavobacterium lindanitolerans</name>
    <dbReference type="NCBI Taxonomy" id="428988"/>
    <lineage>
        <taxon>Bacteria</taxon>
        <taxon>Pseudomonadati</taxon>
        <taxon>Bacteroidota</taxon>
        <taxon>Flavobacteriia</taxon>
        <taxon>Flavobacteriales</taxon>
        <taxon>Flavobacteriaceae</taxon>
        <taxon>Flavobacterium</taxon>
    </lineage>
</organism>
<evidence type="ECO:0000313" key="4">
    <source>
        <dbReference type="Proteomes" id="UP000275027"/>
    </source>
</evidence>
<dbReference type="Proteomes" id="UP000233767">
    <property type="component" value="Unassembled WGS sequence"/>
</dbReference>
<dbReference type="EMBL" id="RCCB01000010">
    <property type="protein sequence ID" value="RLJ35737.1"/>
    <property type="molecule type" value="Genomic_DNA"/>
</dbReference>
<accession>A0A497V0N6</accession>
<evidence type="ECO:0000313" key="3">
    <source>
        <dbReference type="Proteomes" id="UP000233767"/>
    </source>
</evidence>
<dbReference type="RefSeq" id="WP_101470904.1">
    <property type="nucleotide sequence ID" value="NZ_PJND01000007.1"/>
</dbReference>
<evidence type="ECO:0000313" key="1">
    <source>
        <dbReference type="EMBL" id="PKW28759.1"/>
    </source>
</evidence>
<dbReference type="AlphaFoldDB" id="A0A497V0N6"/>
<dbReference type="Proteomes" id="UP000275027">
    <property type="component" value="Unassembled WGS sequence"/>
</dbReference>
<sequence>MNKYSLEISSNPYSFSELNIFIQDAYNDIVANTSIEVNCWWDSGNNNLKQLLISFGIVMSNGPIYIVNGAEKILKTACKETPILAICHLAGLIILAKNSKANISCQTENDKVTVWIEF</sequence>
<reference evidence="2 4" key="2">
    <citation type="submission" date="2018-10" db="EMBL/GenBank/DDBJ databases">
        <title>Genomic Encyclopedia of Archaeal and Bacterial Type Strains, Phase II (KMG-II): from individual species to whole genera.</title>
        <authorList>
            <person name="Goeker M."/>
        </authorList>
    </citation>
    <scope>NUCLEOTIDE SEQUENCE [LARGE SCALE GENOMIC DNA]</scope>
    <source>
        <strain evidence="2 4">DSM 21886</strain>
    </source>
</reference>
<proteinExistence type="predicted"/>
<keyword evidence="3" id="KW-1185">Reference proteome</keyword>
<comment type="caution">
    <text evidence="2">The sequence shown here is derived from an EMBL/GenBank/DDBJ whole genome shotgun (WGS) entry which is preliminary data.</text>
</comment>
<protein>
    <submittedName>
        <fullName evidence="2">Uncharacterized protein</fullName>
    </submittedName>
</protein>
<dbReference type="EMBL" id="PJND01000007">
    <property type="protein sequence ID" value="PKW28759.1"/>
    <property type="molecule type" value="Genomic_DNA"/>
</dbReference>